<organism evidence="2 3">
    <name type="scientific">Paraburkholderia eburnea</name>
    <dbReference type="NCBI Taxonomy" id="1189126"/>
    <lineage>
        <taxon>Bacteria</taxon>
        <taxon>Pseudomonadati</taxon>
        <taxon>Pseudomonadota</taxon>
        <taxon>Betaproteobacteria</taxon>
        <taxon>Burkholderiales</taxon>
        <taxon>Burkholderiaceae</taxon>
        <taxon>Paraburkholderia</taxon>
    </lineage>
</organism>
<dbReference type="EMBL" id="PQGA01000010">
    <property type="protein sequence ID" value="POR49879.1"/>
    <property type="molecule type" value="Genomic_DNA"/>
</dbReference>
<evidence type="ECO:0000313" key="2">
    <source>
        <dbReference type="EMBL" id="POR49879.1"/>
    </source>
</evidence>
<keyword evidence="2" id="KW-0808">Transferase</keyword>
<comment type="caution">
    <text evidence="2">The sequence shown here is derived from an EMBL/GenBank/DDBJ whole genome shotgun (WGS) entry which is preliminary data.</text>
</comment>
<dbReference type="Gene3D" id="3.90.550.10">
    <property type="entry name" value="Spore Coat Polysaccharide Biosynthesis Protein SpsA, Chain A"/>
    <property type="match status" value="1"/>
</dbReference>
<gene>
    <name evidence="2" type="ORF">B0G62_110187</name>
</gene>
<dbReference type="GO" id="GO:0016740">
    <property type="term" value="F:transferase activity"/>
    <property type="evidence" value="ECO:0007669"/>
    <property type="project" value="UniProtKB-KW"/>
</dbReference>
<feature type="domain" description="Glycosyltransferase 2-like" evidence="1">
    <location>
        <begin position="5"/>
        <end position="115"/>
    </location>
</feature>
<dbReference type="AlphaFoldDB" id="A0A2S4M5J9"/>
<dbReference type="PANTHER" id="PTHR43685">
    <property type="entry name" value="GLYCOSYLTRANSFERASE"/>
    <property type="match status" value="1"/>
</dbReference>
<dbReference type="InterPro" id="IPR001173">
    <property type="entry name" value="Glyco_trans_2-like"/>
</dbReference>
<protein>
    <submittedName>
        <fullName evidence="2">Glycosyl transferase family 2</fullName>
    </submittedName>
</protein>
<dbReference type="CDD" id="cd00761">
    <property type="entry name" value="Glyco_tranf_GTA_type"/>
    <property type="match status" value="1"/>
</dbReference>
<keyword evidence="3" id="KW-1185">Reference proteome</keyword>
<evidence type="ECO:0000259" key="1">
    <source>
        <dbReference type="Pfam" id="PF00535"/>
    </source>
</evidence>
<dbReference type="InterPro" id="IPR050834">
    <property type="entry name" value="Glycosyltransf_2"/>
</dbReference>
<reference evidence="2 3" key="1">
    <citation type="submission" date="2018-01" db="EMBL/GenBank/DDBJ databases">
        <title>Genomic Encyclopedia of Type Strains, Phase III (KMG-III): the genomes of soil and plant-associated and newly described type strains.</title>
        <authorList>
            <person name="Whitman W."/>
        </authorList>
    </citation>
    <scope>NUCLEOTIDE SEQUENCE [LARGE SCALE GENOMIC DNA]</scope>
    <source>
        <strain evidence="2 3">JCM 18070</strain>
    </source>
</reference>
<proteinExistence type="predicted"/>
<evidence type="ECO:0000313" key="3">
    <source>
        <dbReference type="Proteomes" id="UP000237381"/>
    </source>
</evidence>
<name>A0A2S4M5J9_9BURK</name>
<sequence>MSPISIIIPCFNGAATIARALQSCRAQPEIAQIFVVDDGSTDASASIVRTYAMHDDRIRLLQTGRHGGAARARNWAALHANTPLIAFLDAADEYLPDALAPALAHLERHPHAAAVRLDVEFAGFPLRITGHPDFERHAAVLSNTVPGSLVIRRSVFLSLGGFPMDEVFRRHGGEDGALSWVLSEIFEQCRLTDAKRVRVHYHGRIHAEAFLNIQMGFTQADPLVAGETLRASRAFLDAACANLRQLRAVEPVC</sequence>
<dbReference type="SUPFAM" id="SSF53448">
    <property type="entry name" value="Nucleotide-diphospho-sugar transferases"/>
    <property type="match status" value="1"/>
</dbReference>
<dbReference type="InterPro" id="IPR029044">
    <property type="entry name" value="Nucleotide-diphossugar_trans"/>
</dbReference>
<dbReference type="OrthoDB" id="9802649at2"/>
<accession>A0A2S4M5J9</accession>
<dbReference type="PANTHER" id="PTHR43685:SF2">
    <property type="entry name" value="GLYCOSYLTRANSFERASE 2-LIKE DOMAIN-CONTAINING PROTEIN"/>
    <property type="match status" value="1"/>
</dbReference>
<dbReference type="RefSeq" id="WP_103705803.1">
    <property type="nucleotide sequence ID" value="NZ_PQGA01000010.1"/>
</dbReference>
<dbReference type="Proteomes" id="UP000237381">
    <property type="component" value="Unassembled WGS sequence"/>
</dbReference>
<dbReference type="Pfam" id="PF00535">
    <property type="entry name" value="Glycos_transf_2"/>
    <property type="match status" value="1"/>
</dbReference>